<keyword evidence="4" id="KW-1185">Reference proteome</keyword>
<name>A0ABU6NT11_9BACI</name>
<dbReference type="RefSeq" id="WP_328014668.1">
    <property type="nucleotide sequence ID" value="NZ_JARTFS010000001.1"/>
</dbReference>
<keyword evidence="1" id="KW-0472">Membrane</keyword>
<evidence type="ECO:0000256" key="1">
    <source>
        <dbReference type="SAM" id="Phobius"/>
    </source>
</evidence>
<accession>A0ABU6NT11</accession>
<dbReference type="EMBL" id="JARTFS010000001">
    <property type="protein sequence ID" value="MED4400030.1"/>
    <property type="molecule type" value="Genomic_DNA"/>
</dbReference>
<feature type="domain" description="YhfM-like" evidence="2">
    <location>
        <begin position="62"/>
        <end position="158"/>
    </location>
</feature>
<protein>
    <recommendedName>
        <fullName evidence="2">YhfM-like domain-containing protein</fullName>
    </recommendedName>
</protein>
<evidence type="ECO:0000313" key="4">
    <source>
        <dbReference type="Proteomes" id="UP001342826"/>
    </source>
</evidence>
<dbReference type="InterPro" id="IPR058780">
    <property type="entry name" value="YhfM-like_dom"/>
</dbReference>
<dbReference type="Pfam" id="PF26353">
    <property type="entry name" value="YhfM"/>
    <property type="match status" value="1"/>
</dbReference>
<sequence>MEKHLSKIVFLIILTIGISLFILFRLEKESVNSFEEIERVELPPLKPLESEILIKTNENVEEQEVVIIDKMNDYDSGKLFLTGKEEIKTIKDAINDSIKQPGVVNMVEPQYRIKCGEEAYFLWIDEKSGTIQKEGDTHTIYSFSDQSIKPINELMISKFNK</sequence>
<dbReference type="Proteomes" id="UP001342826">
    <property type="component" value="Unassembled WGS sequence"/>
</dbReference>
<proteinExistence type="predicted"/>
<keyword evidence="1" id="KW-0812">Transmembrane</keyword>
<evidence type="ECO:0000313" key="3">
    <source>
        <dbReference type="EMBL" id="MED4400030.1"/>
    </source>
</evidence>
<gene>
    <name evidence="3" type="ORF">P9271_01465</name>
</gene>
<feature type="transmembrane region" description="Helical" evidence="1">
    <location>
        <begin position="6"/>
        <end position="24"/>
    </location>
</feature>
<organism evidence="3 4">
    <name type="scientific">Metabacillus fastidiosus</name>
    <dbReference type="NCBI Taxonomy" id="1458"/>
    <lineage>
        <taxon>Bacteria</taxon>
        <taxon>Bacillati</taxon>
        <taxon>Bacillota</taxon>
        <taxon>Bacilli</taxon>
        <taxon>Bacillales</taxon>
        <taxon>Bacillaceae</taxon>
        <taxon>Metabacillus</taxon>
    </lineage>
</organism>
<keyword evidence="1" id="KW-1133">Transmembrane helix</keyword>
<reference evidence="3 4" key="1">
    <citation type="submission" date="2023-03" db="EMBL/GenBank/DDBJ databases">
        <title>Bacillus Genome Sequencing.</title>
        <authorList>
            <person name="Dunlap C."/>
        </authorList>
    </citation>
    <scope>NUCLEOTIDE SEQUENCE [LARGE SCALE GENOMIC DNA]</scope>
    <source>
        <strain evidence="3 4">NRS-1717</strain>
    </source>
</reference>
<comment type="caution">
    <text evidence="3">The sequence shown here is derived from an EMBL/GenBank/DDBJ whole genome shotgun (WGS) entry which is preliminary data.</text>
</comment>
<evidence type="ECO:0000259" key="2">
    <source>
        <dbReference type="Pfam" id="PF26353"/>
    </source>
</evidence>